<dbReference type="InterPro" id="IPR007484">
    <property type="entry name" value="Peptidase_M28"/>
</dbReference>
<dbReference type="Pfam" id="PF04389">
    <property type="entry name" value="Peptidase_M28"/>
    <property type="match status" value="1"/>
</dbReference>
<dbReference type="AlphaFoldDB" id="A0A7C2FYM7"/>
<reference evidence="2" key="1">
    <citation type="journal article" date="2020" name="mSystems">
        <title>Genome- and Community-Level Interaction Insights into Carbon Utilization and Element Cycling Functions of Hydrothermarchaeota in Hydrothermal Sediment.</title>
        <authorList>
            <person name="Zhou Z."/>
            <person name="Liu Y."/>
            <person name="Xu W."/>
            <person name="Pan J."/>
            <person name="Luo Z.H."/>
            <person name="Li M."/>
        </authorList>
    </citation>
    <scope>NUCLEOTIDE SEQUENCE [LARGE SCALE GENOMIC DNA]</scope>
    <source>
        <strain evidence="2">SpSt-23</strain>
    </source>
</reference>
<accession>A0A7C2FYM7</accession>
<comment type="caution">
    <text evidence="2">The sequence shown here is derived from an EMBL/GenBank/DDBJ whole genome shotgun (WGS) entry which is preliminary data.</text>
</comment>
<gene>
    <name evidence="2" type="ORF">ENP55_06620</name>
</gene>
<name>A0A7C2FYM7_9CREN</name>
<dbReference type="SUPFAM" id="SSF53187">
    <property type="entry name" value="Zn-dependent exopeptidases"/>
    <property type="match status" value="1"/>
</dbReference>
<proteinExistence type="predicted"/>
<dbReference type="EMBL" id="DSJT01000035">
    <property type="protein sequence ID" value="HEF87925.1"/>
    <property type="molecule type" value="Genomic_DNA"/>
</dbReference>
<evidence type="ECO:0000313" key="2">
    <source>
        <dbReference type="EMBL" id="HEF87925.1"/>
    </source>
</evidence>
<protein>
    <submittedName>
        <fullName evidence="2">M28 family peptidase</fullName>
    </submittedName>
</protein>
<evidence type="ECO:0000259" key="1">
    <source>
        <dbReference type="Pfam" id="PF04389"/>
    </source>
</evidence>
<feature type="domain" description="Peptidase M28" evidence="1">
    <location>
        <begin position="182"/>
        <end position="359"/>
    </location>
</feature>
<organism evidence="2">
    <name type="scientific">Thermosphaera aggregans</name>
    <dbReference type="NCBI Taxonomy" id="54254"/>
    <lineage>
        <taxon>Archaea</taxon>
        <taxon>Thermoproteota</taxon>
        <taxon>Thermoprotei</taxon>
        <taxon>Desulfurococcales</taxon>
        <taxon>Desulfurococcaceae</taxon>
        <taxon>Thermosphaera</taxon>
    </lineage>
</organism>
<dbReference type="Gene3D" id="3.50.30.30">
    <property type="match status" value="1"/>
</dbReference>
<dbReference type="Gene3D" id="3.40.630.10">
    <property type="entry name" value="Zn peptidases"/>
    <property type="match status" value="1"/>
</dbReference>
<sequence length="536" mass="59151">MSEVIAGSGSELKTIRFLRSQLSEHVDWIDVLKTPVKTWSPVECSIIVDNADFKCIPLPYSLTSETEGYIAFESDFQRGISEIVLMEYPENYFSTSILVHEASRKGASAIILYEREEPAARKIVVTDPPYPSNTPGNPPPIPVVTIDYGGLNALKDRLKASVRLKATVRVRAELKDSTGYTLIAGINGSGDNEIHVAAHHDHWFEGAGDSIAGLKTLVALAKQLGSVENSVNVVLISFTAKELGSPYMSPYPWSWGSKYFLKVMKNKALLEKTLYSVVIDSVHTGNPTVNYHPSLYKVVAESLKPGWSAVPGGNHYSLDSLSYLLEGIPSMAITTLNNKYSWKIHYTSLDNQVNVNPDLIATELSGFLVKTILLSSPEKIDAKHLWDYVSRDWAPLEFKTIVAKARQAESVIGSRSVLSITTAAFSNCASLRINDHVSFHAGLLSPLLLTQEAENTLSKSLGEELFISLNLCRGRSYSFVFTKHNKGFMNEVLRKVVDDIVSSLNEDFSREYTFKVLSTFDRIQGDAVGEAGSNRS</sequence>